<organism evidence="2">
    <name type="scientific">Nymphaea colorata</name>
    <name type="common">pocket water lily</name>
    <dbReference type="NCBI Taxonomy" id="210225"/>
    <lineage>
        <taxon>Eukaryota</taxon>
        <taxon>Viridiplantae</taxon>
        <taxon>Streptophyta</taxon>
        <taxon>Embryophyta</taxon>
        <taxon>Tracheophyta</taxon>
        <taxon>Spermatophyta</taxon>
        <taxon>Magnoliopsida</taxon>
        <taxon>Nymphaeales</taxon>
        <taxon>Nymphaeaceae</taxon>
        <taxon>Nymphaea</taxon>
    </lineage>
</organism>
<protein>
    <submittedName>
        <fullName evidence="2">Uncharacterized protein</fullName>
    </submittedName>
</protein>
<gene>
    <name evidence="2" type="ORF">NYM_LOCUS28053</name>
</gene>
<reference evidence="2" key="1">
    <citation type="submission" date="2019-09" db="EMBL/GenBank/DDBJ databases">
        <authorList>
            <person name="Zhang L."/>
        </authorList>
    </citation>
    <scope>NUCLEOTIDE SEQUENCE</scope>
</reference>
<evidence type="ECO:0000256" key="1">
    <source>
        <dbReference type="SAM" id="MobiDB-lite"/>
    </source>
</evidence>
<sequence>MFLGSERLAADGLHPHCQAGDDGVAGDVGEADGERTAREFHLAERAQEEHGDHGSGVEEQAH</sequence>
<proteinExistence type="predicted"/>
<dbReference type="EMBL" id="LR721787">
    <property type="protein sequence ID" value="VVW80524.1"/>
    <property type="molecule type" value="Genomic_DNA"/>
</dbReference>
<evidence type="ECO:0000313" key="2">
    <source>
        <dbReference type="EMBL" id="VVW80524.1"/>
    </source>
</evidence>
<feature type="compositionally biased region" description="Basic and acidic residues" evidence="1">
    <location>
        <begin position="32"/>
        <end position="62"/>
    </location>
</feature>
<feature type="region of interest" description="Disordered" evidence="1">
    <location>
        <begin position="1"/>
        <end position="62"/>
    </location>
</feature>
<dbReference type="Gramene" id="NC9G0273830.1">
    <property type="protein sequence ID" value="NC9G0273830.1:cds"/>
    <property type="gene ID" value="NC9G0273830"/>
</dbReference>
<name>A0A5K1GXI9_9MAGN</name>
<accession>A0A5K1GXI9</accession>
<dbReference type="AlphaFoldDB" id="A0A5K1GXI9"/>